<evidence type="ECO:0000256" key="1">
    <source>
        <dbReference type="ARBA" id="ARBA00022741"/>
    </source>
</evidence>
<dbReference type="GO" id="GO:0005524">
    <property type="term" value="F:ATP binding"/>
    <property type="evidence" value="ECO:0007669"/>
    <property type="project" value="UniProtKB-KW"/>
</dbReference>
<proteinExistence type="predicted"/>
<dbReference type="AlphaFoldDB" id="A0A1H6F5M1"/>
<accession>A0A1H6F5M1</accession>
<organism evidence="7 8">
    <name type="scientific">Candidatus Venteria ishoeyi</name>
    <dbReference type="NCBI Taxonomy" id="1899563"/>
    <lineage>
        <taxon>Bacteria</taxon>
        <taxon>Pseudomonadati</taxon>
        <taxon>Pseudomonadota</taxon>
        <taxon>Gammaproteobacteria</taxon>
        <taxon>Thiotrichales</taxon>
        <taxon>Thiotrichaceae</taxon>
        <taxon>Venteria</taxon>
    </lineage>
</organism>
<dbReference type="EMBL" id="FMSV02000276">
    <property type="protein sequence ID" value="SEH05468.1"/>
    <property type="molecule type" value="Genomic_DNA"/>
</dbReference>
<keyword evidence="2 7" id="KW-0378">Hydrolase</keyword>
<keyword evidence="8" id="KW-1185">Reference proteome</keyword>
<gene>
    <name evidence="7" type="primary">cas3_1</name>
    <name evidence="7" type="ORF">MBHS_01322</name>
</gene>
<evidence type="ECO:0000313" key="8">
    <source>
        <dbReference type="Proteomes" id="UP000236724"/>
    </source>
</evidence>
<feature type="domain" description="CRISPR-associated nuclease/helicase Cas3" evidence="6">
    <location>
        <begin position="2"/>
        <end position="40"/>
    </location>
</feature>
<sequence>MVIATQVLQESLDVDFDYMVSDLAPIDLLIQRAGRLQRHLRDAQGNPADAEQRQAVLCLHGPEFSEQPQEDWYQSFFPGAAAVYPNHAQLWLSAKLLQHHCFIQPAAQARELIEGVYGEGVETPAALQQRSNQAEGANSAKKTMGKMNSVHLSNGYSAEAGTFWDESHAPTRLSEVLSIQTRLARWDGSQLSPWHPERHWAENQLSVPETLLKQASIPVASELRQAVKSLQETMYDKGKWCQLLIFERNADGQWQASALDRGEHAITLIYDDSQGLYQSQ</sequence>
<dbReference type="InterPro" id="IPR054712">
    <property type="entry name" value="Cas3-like_dom"/>
</dbReference>
<evidence type="ECO:0000313" key="7">
    <source>
        <dbReference type="EMBL" id="SEH05468.1"/>
    </source>
</evidence>
<keyword evidence="4" id="KW-0067">ATP-binding</keyword>
<dbReference type="GO" id="GO:0051607">
    <property type="term" value="P:defense response to virus"/>
    <property type="evidence" value="ECO:0007669"/>
    <property type="project" value="UniProtKB-KW"/>
</dbReference>
<evidence type="ECO:0000256" key="3">
    <source>
        <dbReference type="ARBA" id="ARBA00022806"/>
    </source>
</evidence>
<dbReference type="EC" id="3.1.-.-" evidence="7"/>
<dbReference type="Proteomes" id="UP000236724">
    <property type="component" value="Unassembled WGS sequence"/>
</dbReference>
<dbReference type="GO" id="GO:0016787">
    <property type="term" value="F:hydrolase activity"/>
    <property type="evidence" value="ECO:0007669"/>
    <property type="project" value="UniProtKB-KW"/>
</dbReference>
<name>A0A1H6F5M1_9GAMM</name>
<dbReference type="GO" id="GO:0004386">
    <property type="term" value="F:helicase activity"/>
    <property type="evidence" value="ECO:0007669"/>
    <property type="project" value="UniProtKB-KW"/>
</dbReference>
<dbReference type="Pfam" id="PF22590">
    <property type="entry name" value="Cas3-like_C_2"/>
    <property type="match status" value="1"/>
</dbReference>
<protein>
    <submittedName>
        <fullName evidence="7">CRISPR-associated nuclease/helicase Cas3</fullName>
        <ecNumber evidence="7">3.1.-.-</ecNumber>
    </submittedName>
</protein>
<reference evidence="7 8" key="1">
    <citation type="submission" date="2016-10" db="EMBL/GenBank/DDBJ databases">
        <authorList>
            <person name="de Groot N.N."/>
        </authorList>
    </citation>
    <scope>NUCLEOTIDE SEQUENCE [LARGE SCALE GENOMIC DNA]</scope>
    <source>
        <strain evidence="7">MBHS1</strain>
    </source>
</reference>
<evidence type="ECO:0000256" key="4">
    <source>
        <dbReference type="ARBA" id="ARBA00022840"/>
    </source>
</evidence>
<evidence type="ECO:0000259" key="6">
    <source>
        <dbReference type="Pfam" id="PF22590"/>
    </source>
</evidence>
<keyword evidence="1" id="KW-0547">Nucleotide-binding</keyword>
<evidence type="ECO:0000256" key="2">
    <source>
        <dbReference type="ARBA" id="ARBA00022801"/>
    </source>
</evidence>
<evidence type="ECO:0000256" key="5">
    <source>
        <dbReference type="ARBA" id="ARBA00023118"/>
    </source>
</evidence>
<keyword evidence="5" id="KW-0051">Antiviral defense</keyword>
<keyword evidence="3 7" id="KW-0347">Helicase</keyword>
<dbReference type="OrthoDB" id="9810236at2"/>